<dbReference type="Proteomes" id="UP001597156">
    <property type="component" value="Unassembled WGS sequence"/>
</dbReference>
<dbReference type="InterPro" id="IPR040452">
    <property type="entry name" value="SfsA_C"/>
</dbReference>
<proteinExistence type="inferred from homology"/>
<evidence type="ECO:0000259" key="3">
    <source>
        <dbReference type="Pfam" id="PF17746"/>
    </source>
</evidence>
<dbReference type="Gene3D" id="3.40.1350.60">
    <property type="match status" value="1"/>
</dbReference>
<evidence type="ECO:0000313" key="4">
    <source>
        <dbReference type="EMBL" id="MFD1125124.1"/>
    </source>
</evidence>
<name>A0ABW3PFV7_9LACO</name>
<organism evidence="4 5">
    <name type="scientific">Lentilactobacillus raoultii</name>
    <dbReference type="NCBI Taxonomy" id="1987503"/>
    <lineage>
        <taxon>Bacteria</taxon>
        <taxon>Bacillati</taxon>
        <taxon>Bacillota</taxon>
        <taxon>Bacilli</taxon>
        <taxon>Lactobacillales</taxon>
        <taxon>Lactobacillaceae</taxon>
        <taxon>Lentilactobacillus</taxon>
    </lineage>
</organism>
<dbReference type="Pfam" id="PF03749">
    <property type="entry name" value="SfsA"/>
    <property type="match status" value="1"/>
</dbReference>
<evidence type="ECO:0000259" key="2">
    <source>
        <dbReference type="Pfam" id="PF03749"/>
    </source>
</evidence>
<dbReference type="NCBIfam" id="TIGR00230">
    <property type="entry name" value="sfsA"/>
    <property type="match status" value="1"/>
</dbReference>
<dbReference type="RefSeq" id="WP_121978051.1">
    <property type="nucleotide sequence ID" value="NZ_JBHTLH010000019.1"/>
</dbReference>
<reference evidence="5" key="1">
    <citation type="journal article" date="2019" name="Int. J. Syst. Evol. Microbiol.">
        <title>The Global Catalogue of Microorganisms (GCM) 10K type strain sequencing project: providing services to taxonomists for standard genome sequencing and annotation.</title>
        <authorList>
            <consortium name="The Broad Institute Genomics Platform"/>
            <consortium name="The Broad Institute Genome Sequencing Center for Infectious Disease"/>
            <person name="Wu L."/>
            <person name="Ma J."/>
        </authorList>
    </citation>
    <scope>NUCLEOTIDE SEQUENCE [LARGE SCALE GENOMIC DNA]</scope>
    <source>
        <strain evidence="5">CCUG 71848</strain>
    </source>
</reference>
<dbReference type="Pfam" id="PF17746">
    <property type="entry name" value="SfsA_N"/>
    <property type="match status" value="1"/>
</dbReference>
<evidence type="ECO:0000256" key="1">
    <source>
        <dbReference type="HAMAP-Rule" id="MF_00095"/>
    </source>
</evidence>
<dbReference type="Gene3D" id="2.40.50.580">
    <property type="match status" value="1"/>
</dbReference>
<keyword evidence="5" id="KW-1185">Reference proteome</keyword>
<dbReference type="EMBL" id="JBHTLH010000019">
    <property type="protein sequence ID" value="MFD1125124.1"/>
    <property type="molecule type" value="Genomic_DNA"/>
</dbReference>
<sequence>MQYPNYQLARFIDRPNRFIAHCRLIETGEVVTVHVKNTGRTTILQPNVTTALVESHNPTRKTKYDLVAAKKYDQFWINIDSQAPNKLVKAGLRDNRIQLPEIDQITQVTPEVTFLDSRLDFSGIGDEQKKFFLEVKGVTLENAGIAAFPDAPTTRGLKHVKTLQKALDKGYLSYLLFTIQMEKIKAVTIDRDIFEPLAIEISKAQRRGVHVLAYDCRVTPDSLILNHPVPFDLTQPFISDGLPSSIQTRTQEYKR</sequence>
<gene>
    <name evidence="1 4" type="primary">sfsA</name>
    <name evidence="4" type="ORF">ACFQ22_07130</name>
</gene>
<feature type="domain" description="Sugar fermentation stimulation protein C-terminal" evidence="2">
    <location>
        <begin position="82"/>
        <end position="221"/>
    </location>
</feature>
<feature type="domain" description="SfsA N-terminal OB" evidence="3">
    <location>
        <begin position="12"/>
        <end position="79"/>
    </location>
</feature>
<dbReference type="PANTHER" id="PTHR30545">
    <property type="entry name" value="SUGAR FERMENTATION STIMULATION PROTEIN A"/>
    <property type="match status" value="1"/>
</dbReference>
<dbReference type="InterPro" id="IPR041465">
    <property type="entry name" value="SfsA_N"/>
</dbReference>
<dbReference type="HAMAP" id="MF_00095">
    <property type="entry name" value="SfsA"/>
    <property type="match status" value="1"/>
</dbReference>
<dbReference type="PANTHER" id="PTHR30545:SF2">
    <property type="entry name" value="SUGAR FERMENTATION STIMULATION PROTEIN A"/>
    <property type="match status" value="1"/>
</dbReference>
<protein>
    <recommendedName>
        <fullName evidence="1">Sugar fermentation stimulation protein homolog</fullName>
    </recommendedName>
</protein>
<accession>A0ABW3PFV7</accession>
<comment type="caution">
    <text evidence="4">The sequence shown here is derived from an EMBL/GenBank/DDBJ whole genome shotgun (WGS) entry which is preliminary data.</text>
</comment>
<evidence type="ECO:0000313" key="5">
    <source>
        <dbReference type="Proteomes" id="UP001597156"/>
    </source>
</evidence>
<comment type="similarity">
    <text evidence="1">Belongs to the SfsA family.</text>
</comment>
<dbReference type="CDD" id="cd22359">
    <property type="entry name" value="SfsA-like_bacterial"/>
    <property type="match status" value="1"/>
</dbReference>
<dbReference type="InterPro" id="IPR005224">
    <property type="entry name" value="SfsA"/>
</dbReference>